<comment type="function">
    <text evidence="10">CRISPR (clustered regularly interspaced short palindromic repeat), is an adaptive immune system that provides protection against mobile genetic elements (viruses, transposable elements and conjugative plasmids). CRISPR clusters contain spacers, sequences complementary to antecedent mobile elements, and target invading nucleic acids. CRISPR clusters are transcribed and processed into CRISPR RNA (crRNA). Acts as a dsDNA endonuclease. Involved in the integration of spacer DNA into the CRISPR cassette.</text>
</comment>
<dbReference type="GO" id="GO:0043571">
    <property type="term" value="P:maintenance of CRISPR repeat elements"/>
    <property type="evidence" value="ECO:0007669"/>
    <property type="project" value="UniProtKB-UniRule"/>
</dbReference>
<keyword evidence="4 10" id="KW-0378">Hydrolase</keyword>
<dbReference type="GeneID" id="69059039"/>
<feature type="binding site" evidence="10">
    <location>
        <position position="217"/>
    </location>
    <ligand>
        <name>Mn(2+)</name>
        <dbReference type="ChEBI" id="CHEBI:29035"/>
    </ligand>
</feature>
<dbReference type="GO" id="GO:0046872">
    <property type="term" value="F:metal ion binding"/>
    <property type="evidence" value="ECO:0007669"/>
    <property type="project" value="UniProtKB-UniRule"/>
</dbReference>
<evidence type="ECO:0000256" key="10">
    <source>
        <dbReference type="HAMAP-Rule" id="MF_01470"/>
    </source>
</evidence>
<evidence type="ECO:0000256" key="6">
    <source>
        <dbReference type="ARBA" id="ARBA00023118"/>
    </source>
</evidence>
<evidence type="ECO:0000256" key="1">
    <source>
        <dbReference type="ARBA" id="ARBA00022722"/>
    </source>
</evidence>
<keyword evidence="7 10" id="KW-0238">DNA-binding</keyword>
<evidence type="ECO:0000256" key="9">
    <source>
        <dbReference type="ARBA" id="ARBA00038592"/>
    </source>
</evidence>
<accession>A0A6P1E866</accession>
<evidence type="ECO:0000256" key="8">
    <source>
        <dbReference type="ARBA" id="ARBA00023211"/>
    </source>
</evidence>
<proteinExistence type="inferred from homology"/>
<dbReference type="RefSeq" id="WP_035444664.1">
    <property type="nucleotide sequence ID" value="NZ_CABKOL010000104.1"/>
</dbReference>
<reference evidence="11 12" key="1">
    <citation type="submission" date="2019-12" db="EMBL/GenBank/DDBJ databases">
        <title>Lactobacillus hilgardii FLUB.</title>
        <authorList>
            <person name="Gustaw K."/>
        </authorList>
    </citation>
    <scope>NUCLEOTIDE SEQUENCE [LARGE SCALE GENOMIC DNA]</scope>
    <source>
        <strain evidence="11 12">FLUB</strain>
    </source>
</reference>
<dbReference type="InterPro" id="IPR050646">
    <property type="entry name" value="Cas1"/>
</dbReference>
<feature type="binding site" evidence="10">
    <location>
        <position position="202"/>
    </location>
    <ligand>
        <name>Mn(2+)</name>
        <dbReference type="ChEBI" id="CHEBI:29035"/>
    </ligand>
</feature>
<dbReference type="InterPro" id="IPR019855">
    <property type="entry name" value="CRISPR-assoc_Cas1_NMENI"/>
</dbReference>
<dbReference type="EC" id="3.1.-.-" evidence="10"/>
<dbReference type="GO" id="GO:0003677">
    <property type="term" value="F:DNA binding"/>
    <property type="evidence" value="ECO:0007669"/>
    <property type="project" value="UniProtKB-KW"/>
</dbReference>
<evidence type="ECO:0000256" key="3">
    <source>
        <dbReference type="ARBA" id="ARBA00022759"/>
    </source>
</evidence>
<evidence type="ECO:0000313" key="12">
    <source>
        <dbReference type="Proteomes" id="UP000465035"/>
    </source>
</evidence>
<dbReference type="PANTHER" id="PTHR34353:SF2">
    <property type="entry name" value="CRISPR-ASSOCIATED ENDONUCLEASE CAS1 1"/>
    <property type="match status" value="1"/>
</dbReference>
<dbReference type="NCBIfam" id="TIGR03639">
    <property type="entry name" value="cas1_NMENI"/>
    <property type="match status" value="1"/>
</dbReference>
<dbReference type="InterPro" id="IPR002729">
    <property type="entry name" value="CRISPR-assoc_Cas1"/>
</dbReference>
<dbReference type="Pfam" id="PF01867">
    <property type="entry name" value="Cas_Cas1"/>
    <property type="match status" value="1"/>
</dbReference>
<dbReference type="SMR" id="A0A6P1E866"/>
<dbReference type="PANTHER" id="PTHR34353">
    <property type="entry name" value="CRISPR-ASSOCIATED ENDONUCLEASE CAS1 1"/>
    <property type="match status" value="1"/>
</dbReference>
<comment type="subunit">
    <text evidence="9 10">Homodimer, forms a heterotetramer with a Cas2 homodimer.</text>
</comment>
<dbReference type="NCBIfam" id="TIGR00287">
    <property type="entry name" value="cas1"/>
    <property type="match status" value="1"/>
</dbReference>
<keyword evidence="5 10" id="KW-0460">Magnesium</keyword>
<sequence length="301" mass="33999">MGWRSVIITQHAKLSYSSHMMIVQTNDGINQIPIDDISILLISTTRAVITTALISELAQVGTKVIFTDGTNQPICETVGYYPNNRSVKLLQEQVNWDEQRKEVLWTKIVGSKMTNQVNVLAFYKKDTTEVNEELDKLEVADPSNREAVVARKYFPLLFNNDFSRRNGSAINSALDYGYSILLSSINQEIVSNGYLTYIGIHHRGEENPFNLGSDLMEPFRPVVDFWIASQKFDQLTPDVKYGLVQLLSMEIGFNGKSTLLKNALTEHVRNCLKYLSGKSNKIQIEVGFRDEVPNNAINDNV</sequence>
<comment type="cofactor">
    <cofactor evidence="10">
        <name>Mg(2+)</name>
        <dbReference type="ChEBI" id="CHEBI:18420"/>
    </cofactor>
    <cofactor evidence="10">
        <name>Mn(2+)</name>
        <dbReference type="ChEBI" id="CHEBI:29035"/>
    </cofactor>
</comment>
<protein>
    <recommendedName>
        <fullName evidence="10">CRISPR-associated endonuclease Cas1</fullName>
        <ecNumber evidence="10">3.1.-.-</ecNumber>
    </recommendedName>
</protein>
<evidence type="ECO:0000256" key="5">
    <source>
        <dbReference type="ARBA" id="ARBA00022842"/>
    </source>
</evidence>
<gene>
    <name evidence="10 11" type="primary">cas1</name>
    <name evidence="11" type="ORF">GQR93_11710</name>
</gene>
<evidence type="ECO:0000313" key="11">
    <source>
        <dbReference type="EMBL" id="QHB52809.1"/>
    </source>
</evidence>
<organism evidence="11 12">
    <name type="scientific">Lentilactobacillus hilgardii</name>
    <name type="common">Lactobacillus hilgardii</name>
    <dbReference type="NCBI Taxonomy" id="1588"/>
    <lineage>
        <taxon>Bacteria</taxon>
        <taxon>Bacillati</taxon>
        <taxon>Bacillota</taxon>
        <taxon>Bacilli</taxon>
        <taxon>Lactobacillales</taxon>
        <taxon>Lactobacillaceae</taxon>
        <taxon>Lentilactobacillus</taxon>
    </lineage>
</organism>
<evidence type="ECO:0000256" key="4">
    <source>
        <dbReference type="ARBA" id="ARBA00022801"/>
    </source>
</evidence>
<dbReference type="GO" id="GO:0004520">
    <property type="term" value="F:DNA endonuclease activity"/>
    <property type="evidence" value="ECO:0007669"/>
    <property type="project" value="InterPro"/>
</dbReference>
<dbReference type="HAMAP" id="MF_01470">
    <property type="entry name" value="Cas1"/>
    <property type="match status" value="1"/>
</dbReference>
<dbReference type="Gene3D" id="1.20.120.920">
    <property type="entry name" value="CRISPR-associated endonuclease Cas1, C-terminal domain"/>
    <property type="match status" value="1"/>
</dbReference>
<feature type="binding site" evidence="10">
    <location>
        <position position="146"/>
    </location>
    <ligand>
        <name>Mn(2+)</name>
        <dbReference type="ChEBI" id="CHEBI:29035"/>
    </ligand>
</feature>
<dbReference type="InterPro" id="IPR042211">
    <property type="entry name" value="CRISPR-assoc_Cas1_N"/>
</dbReference>
<dbReference type="EMBL" id="CP047121">
    <property type="protein sequence ID" value="QHB52809.1"/>
    <property type="molecule type" value="Genomic_DNA"/>
</dbReference>
<evidence type="ECO:0000256" key="7">
    <source>
        <dbReference type="ARBA" id="ARBA00023125"/>
    </source>
</evidence>
<keyword evidence="8 10" id="KW-0464">Manganese</keyword>
<dbReference type="Proteomes" id="UP000465035">
    <property type="component" value="Chromosome"/>
</dbReference>
<dbReference type="GO" id="GO:0016787">
    <property type="term" value="F:hydrolase activity"/>
    <property type="evidence" value="ECO:0007669"/>
    <property type="project" value="UniProtKB-KW"/>
</dbReference>
<name>A0A6P1E866_LENHI</name>
<comment type="similarity">
    <text evidence="10">Belongs to the CRISPR-associated endonuclease Cas1 family.</text>
</comment>
<dbReference type="InterPro" id="IPR042206">
    <property type="entry name" value="CRISPR-assoc_Cas1_C"/>
</dbReference>
<keyword evidence="6 10" id="KW-0051">Antiviral defense</keyword>
<dbReference type="AlphaFoldDB" id="A0A6P1E866"/>
<keyword evidence="3 10" id="KW-0255">Endonuclease</keyword>
<dbReference type="GO" id="GO:0051607">
    <property type="term" value="P:defense response to virus"/>
    <property type="evidence" value="ECO:0007669"/>
    <property type="project" value="UniProtKB-UniRule"/>
</dbReference>
<dbReference type="Gene3D" id="3.100.10.20">
    <property type="entry name" value="CRISPR-associated endonuclease Cas1, N-terminal domain"/>
    <property type="match status" value="1"/>
</dbReference>
<keyword evidence="1 10" id="KW-0540">Nuclease</keyword>
<evidence type="ECO:0000256" key="2">
    <source>
        <dbReference type="ARBA" id="ARBA00022723"/>
    </source>
</evidence>
<keyword evidence="2 10" id="KW-0479">Metal-binding</keyword>